<feature type="region of interest" description="Disordered" evidence="1">
    <location>
        <begin position="110"/>
        <end position="133"/>
    </location>
</feature>
<dbReference type="GeneID" id="20090431"/>
<dbReference type="EMBL" id="KI914001">
    <property type="protein sequence ID" value="ETV92329.1"/>
    <property type="molecule type" value="Genomic_DNA"/>
</dbReference>
<feature type="transmembrane region" description="Helical" evidence="2">
    <location>
        <begin position="40"/>
        <end position="61"/>
    </location>
</feature>
<evidence type="ECO:0000256" key="2">
    <source>
        <dbReference type="SAM" id="Phobius"/>
    </source>
</evidence>
<keyword evidence="2" id="KW-0472">Membrane</keyword>
<dbReference type="AlphaFoldDB" id="A0A024TE85"/>
<proteinExistence type="predicted"/>
<dbReference type="RefSeq" id="XP_008879080.1">
    <property type="nucleotide sequence ID" value="XM_008880858.1"/>
</dbReference>
<feature type="transmembrane region" description="Helical" evidence="2">
    <location>
        <begin position="5"/>
        <end position="28"/>
    </location>
</feature>
<keyword evidence="2" id="KW-0812">Transmembrane</keyword>
<name>A0A024TE85_9STRA</name>
<evidence type="ECO:0000313" key="3">
    <source>
        <dbReference type="EMBL" id="ETV92329.1"/>
    </source>
</evidence>
<gene>
    <name evidence="3" type="ORF">H310_13381</name>
</gene>
<reference evidence="3" key="1">
    <citation type="submission" date="2013-12" db="EMBL/GenBank/DDBJ databases">
        <title>The Genome Sequence of Aphanomyces invadans NJM9701.</title>
        <authorList>
            <consortium name="The Broad Institute Genomics Platform"/>
            <person name="Russ C."/>
            <person name="Tyler B."/>
            <person name="van West P."/>
            <person name="Dieguez-Uribeondo J."/>
            <person name="Young S.K."/>
            <person name="Zeng Q."/>
            <person name="Gargeya S."/>
            <person name="Fitzgerald M."/>
            <person name="Abouelleil A."/>
            <person name="Alvarado L."/>
            <person name="Chapman S.B."/>
            <person name="Gainer-Dewar J."/>
            <person name="Goldberg J."/>
            <person name="Griggs A."/>
            <person name="Gujja S."/>
            <person name="Hansen M."/>
            <person name="Howarth C."/>
            <person name="Imamovic A."/>
            <person name="Ireland A."/>
            <person name="Larimer J."/>
            <person name="McCowan C."/>
            <person name="Murphy C."/>
            <person name="Pearson M."/>
            <person name="Poon T.W."/>
            <person name="Priest M."/>
            <person name="Roberts A."/>
            <person name="Saif S."/>
            <person name="Shea T."/>
            <person name="Sykes S."/>
            <person name="Wortman J."/>
            <person name="Nusbaum C."/>
            <person name="Birren B."/>
        </authorList>
    </citation>
    <scope>NUCLEOTIDE SEQUENCE [LARGE SCALE GENOMIC DNA]</scope>
    <source>
        <strain evidence="3">NJM9701</strain>
    </source>
</reference>
<protein>
    <submittedName>
        <fullName evidence="3">Uncharacterized protein</fullName>
    </submittedName>
</protein>
<accession>A0A024TE85</accession>
<dbReference type="VEuPathDB" id="FungiDB:H310_13381"/>
<evidence type="ECO:0000256" key="1">
    <source>
        <dbReference type="SAM" id="MobiDB-lite"/>
    </source>
</evidence>
<sequence length="156" mass="17229">MSSGILAACLRTTGLPLMGVIAAAIYYYDMTKNVVAFMQVYGWFVVLGCVGLFYLDHLFAIELAKWDRQQSLNAANAPERVQILEVEARRARELQQAKLEAEIKAKQAQAALKKKAQPSPAKPPSTNTTTREYNMLDGAGSFARYQPSGFQRPRGG</sequence>
<organism evidence="3">
    <name type="scientific">Aphanomyces invadans</name>
    <dbReference type="NCBI Taxonomy" id="157072"/>
    <lineage>
        <taxon>Eukaryota</taxon>
        <taxon>Sar</taxon>
        <taxon>Stramenopiles</taxon>
        <taxon>Oomycota</taxon>
        <taxon>Saprolegniomycetes</taxon>
        <taxon>Saprolegniales</taxon>
        <taxon>Verrucalvaceae</taxon>
        <taxon>Aphanomyces</taxon>
    </lineage>
</organism>
<keyword evidence="2" id="KW-1133">Transmembrane helix</keyword>
<dbReference type="OrthoDB" id="75792at2759"/>